<name>A0AAD6VWE5_9ROSI</name>
<dbReference type="EMBL" id="JAQIZT010000007">
    <property type="protein sequence ID" value="KAJ6990498.1"/>
    <property type="molecule type" value="Genomic_DNA"/>
</dbReference>
<organism evidence="1 2">
    <name type="scientific">Populus alba x Populus x berolinensis</name>
    <dbReference type="NCBI Taxonomy" id="444605"/>
    <lineage>
        <taxon>Eukaryota</taxon>
        <taxon>Viridiplantae</taxon>
        <taxon>Streptophyta</taxon>
        <taxon>Embryophyta</taxon>
        <taxon>Tracheophyta</taxon>
        <taxon>Spermatophyta</taxon>
        <taxon>Magnoliopsida</taxon>
        <taxon>eudicotyledons</taxon>
        <taxon>Gunneridae</taxon>
        <taxon>Pentapetalae</taxon>
        <taxon>rosids</taxon>
        <taxon>fabids</taxon>
        <taxon>Malpighiales</taxon>
        <taxon>Salicaceae</taxon>
        <taxon>Saliceae</taxon>
        <taxon>Populus</taxon>
    </lineage>
</organism>
<keyword evidence="2" id="KW-1185">Reference proteome</keyword>
<protein>
    <submittedName>
        <fullName evidence="1">Uncharacterized protein</fullName>
    </submittedName>
</protein>
<reference evidence="1" key="1">
    <citation type="journal article" date="2023" name="Mol. Ecol. Resour.">
        <title>Chromosome-level genome assembly of a triploid poplar Populus alba 'Berolinensis'.</title>
        <authorList>
            <person name="Chen S."/>
            <person name="Yu Y."/>
            <person name="Wang X."/>
            <person name="Wang S."/>
            <person name="Zhang T."/>
            <person name="Zhou Y."/>
            <person name="He R."/>
            <person name="Meng N."/>
            <person name="Wang Y."/>
            <person name="Liu W."/>
            <person name="Liu Z."/>
            <person name="Liu J."/>
            <person name="Guo Q."/>
            <person name="Huang H."/>
            <person name="Sederoff R.R."/>
            <person name="Wang G."/>
            <person name="Qu G."/>
            <person name="Chen S."/>
        </authorList>
    </citation>
    <scope>NUCLEOTIDE SEQUENCE</scope>
    <source>
        <strain evidence="1">SC-2020</strain>
    </source>
</reference>
<dbReference type="AlphaFoldDB" id="A0AAD6VWE5"/>
<evidence type="ECO:0000313" key="2">
    <source>
        <dbReference type="Proteomes" id="UP001164929"/>
    </source>
</evidence>
<comment type="caution">
    <text evidence="1">The sequence shown here is derived from an EMBL/GenBank/DDBJ whole genome shotgun (WGS) entry which is preliminary data.</text>
</comment>
<accession>A0AAD6VWE5</accession>
<proteinExistence type="predicted"/>
<evidence type="ECO:0000313" key="1">
    <source>
        <dbReference type="EMBL" id="KAJ6990498.1"/>
    </source>
</evidence>
<gene>
    <name evidence="1" type="ORF">NC653_018913</name>
</gene>
<dbReference type="Proteomes" id="UP001164929">
    <property type="component" value="Chromosome 7"/>
</dbReference>
<sequence length="108" mass="12162">MKRYHQIQEDSFLRNSSLEFASKLRYKLLAFAFGDGVVMMDSLLQSTTTLLCYHSSLRLLLQPPCHHDPGSHTAVMLLEVALTFEAIDSPSLQWGSRLQNQGGCEDMS</sequence>